<name>A0AA97I1K5_9SPHN</name>
<proteinExistence type="predicted"/>
<dbReference type="EMBL" id="CP136594">
    <property type="protein sequence ID" value="WOE75390.1"/>
    <property type="molecule type" value="Genomic_DNA"/>
</dbReference>
<keyword evidence="2" id="KW-0560">Oxidoreductase</keyword>
<keyword evidence="1" id="KW-0521">NADP</keyword>
<dbReference type="Proteomes" id="UP001302429">
    <property type="component" value="Chromosome"/>
</dbReference>
<dbReference type="NCBIfam" id="NF008024">
    <property type="entry name" value="PRK10754.1"/>
    <property type="match status" value="1"/>
</dbReference>
<evidence type="ECO:0000313" key="4">
    <source>
        <dbReference type="EMBL" id="WOE75390.1"/>
    </source>
</evidence>
<dbReference type="InterPro" id="IPR036291">
    <property type="entry name" value="NAD(P)-bd_dom_sf"/>
</dbReference>
<dbReference type="PANTHER" id="PTHR48106">
    <property type="entry name" value="QUINONE OXIDOREDUCTASE PIG3-RELATED"/>
    <property type="match status" value="1"/>
</dbReference>
<dbReference type="GO" id="GO:0005829">
    <property type="term" value="C:cytosol"/>
    <property type="evidence" value="ECO:0007669"/>
    <property type="project" value="TreeGrafter"/>
</dbReference>
<dbReference type="FunFam" id="3.40.50.720:FF:000053">
    <property type="entry name" value="Quinone oxidoreductase 1"/>
    <property type="match status" value="1"/>
</dbReference>
<dbReference type="InterPro" id="IPR013149">
    <property type="entry name" value="ADH-like_C"/>
</dbReference>
<evidence type="ECO:0000313" key="5">
    <source>
        <dbReference type="Proteomes" id="UP001302429"/>
    </source>
</evidence>
<dbReference type="Pfam" id="PF08240">
    <property type="entry name" value="ADH_N"/>
    <property type="match status" value="1"/>
</dbReference>
<dbReference type="Pfam" id="PF00107">
    <property type="entry name" value="ADH_zinc_N"/>
    <property type="match status" value="1"/>
</dbReference>
<dbReference type="SUPFAM" id="SSF51735">
    <property type="entry name" value="NAD(P)-binding Rossmann-fold domains"/>
    <property type="match status" value="1"/>
</dbReference>
<dbReference type="SMART" id="SM00829">
    <property type="entry name" value="PKS_ER"/>
    <property type="match status" value="1"/>
</dbReference>
<dbReference type="InterPro" id="IPR047618">
    <property type="entry name" value="QOR-like"/>
</dbReference>
<dbReference type="InterPro" id="IPR013154">
    <property type="entry name" value="ADH-like_N"/>
</dbReference>
<dbReference type="PANTHER" id="PTHR48106:SF13">
    <property type="entry name" value="QUINONE OXIDOREDUCTASE-RELATED"/>
    <property type="match status" value="1"/>
</dbReference>
<organism evidence="4 5">
    <name type="scientific">Alterisphingorhabdus coralli</name>
    <dbReference type="NCBI Taxonomy" id="3071408"/>
    <lineage>
        <taxon>Bacteria</taxon>
        <taxon>Pseudomonadati</taxon>
        <taxon>Pseudomonadota</taxon>
        <taxon>Alphaproteobacteria</taxon>
        <taxon>Sphingomonadales</taxon>
        <taxon>Sphingomonadaceae</taxon>
        <taxon>Alterisphingorhabdus (ex Yan et al. 2024)</taxon>
    </lineage>
</organism>
<dbReference type="InterPro" id="IPR020843">
    <property type="entry name" value="ER"/>
</dbReference>
<dbReference type="Gene3D" id="3.40.50.720">
    <property type="entry name" value="NAD(P)-binding Rossmann-like Domain"/>
    <property type="match status" value="1"/>
</dbReference>
<keyword evidence="5" id="KW-1185">Reference proteome</keyword>
<gene>
    <name evidence="4" type="ORF">RB602_01345</name>
</gene>
<protein>
    <submittedName>
        <fullName evidence="4">Quinone oxidoreductase</fullName>
    </submittedName>
</protein>
<dbReference type="GO" id="GO:0035925">
    <property type="term" value="F:mRNA 3'-UTR AU-rich region binding"/>
    <property type="evidence" value="ECO:0007669"/>
    <property type="project" value="TreeGrafter"/>
</dbReference>
<evidence type="ECO:0000256" key="1">
    <source>
        <dbReference type="ARBA" id="ARBA00022857"/>
    </source>
</evidence>
<evidence type="ECO:0000259" key="3">
    <source>
        <dbReference type="SMART" id="SM00829"/>
    </source>
</evidence>
<dbReference type="InterPro" id="IPR011032">
    <property type="entry name" value="GroES-like_sf"/>
</dbReference>
<dbReference type="KEGG" id="acoa:RB602_01345"/>
<dbReference type="GO" id="GO:0003960">
    <property type="term" value="F:quinone reductase (NADPH) activity"/>
    <property type="evidence" value="ECO:0007669"/>
    <property type="project" value="InterPro"/>
</dbReference>
<sequence>MVRVAIIEQHGGPEAIQWQDADIAAPGPGEVQLKNTAVGLNFIDTYHRRGIYPTDLPTGLGIEAAAIVEAVGEGVRDFAPGDRVATYGMPLGAYATHRNVPADMMLCKLPDDIDHQTAAAAMVKGCTAEFLIERCAKVEKDWPVLVHAAAGGTGLILVQWLKHIGAYVIGTVSTEEKADKAKAAGADDIIFYQQEDTAQRVRQITDGAGVRVVFDGVGLATWEASLDSCGRRGLIINFGNADSPVGGVDLGILALKGSLYNTRPTLWDYYTEPEDRDRGTAKLFDMIRKGIISINIGQRYALEEAAQAHKDLQNRKTVGSTILLP</sequence>
<feature type="domain" description="Enoyl reductase (ER)" evidence="3">
    <location>
        <begin position="11"/>
        <end position="323"/>
    </location>
</feature>
<dbReference type="SUPFAM" id="SSF50129">
    <property type="entry name" value="GroES-like"/>
    <property type="match status" value="1"/>
</dbReference>
<dbReference type="RefSeq" id="WP_317082249.1">
    <property type="nucleotide sequence ID" value="NZ_CP136594.1"/>
</dbReference>
<evidence type="ECO:0000256" key="2">
    <source>
        <dbReference type="ARBA" id="ARBA00023002"/>
    </source>
</evidence>
<dbReference type="AlphaFoldDB" id="A0AA97I1K5"/>
<dbReference type="CDD" id="cd05286">
    <property type="entry name" value="QOR2"/>
    <property type="match status" value="1"/>
</dbReference>
<accession>A0AA97I1K5</accession>
<dbReference type="Gene3D" id="3.90.180.10">
    <property type="entry name" value="Medium-chain alcohol dehydrogenases, catalytic domain"/>
    <property type="match status" value="1"/>
</dbReference>
<dbReference type="GO" id="GO:0070402">
    <property type="term" value="F:NADPH binding"/>
    <property type="evidence" value="ECO:0007669"/>
    <property type="project" value="TreeGrafter"/>
</dbReference>
<reference evidence="4 5" key="1">
    <citation type="submission" date="2023-10" db="EMBL/GenBank/DDBJ databases">
        <title>Complete genome sequence of a Sphingomonadaceae bacterium.</title>
        <authorList>
            <person name="Yan C."/>
        </authorList>
    </citation>
    <scope>NUCLEOTIDE SEQUENCE [LARGE SCALE GENOMIC DNA]</scope>
    <source>
        <strain evidence="4 5">SCSIO 66989</strain>
    </source>
</reference>